<keyword evidence="2" id="KW-0964">Secreted</keyword>
<dbReference type="AlphaFoldDB" id="A0A8C4N4J8"/>
<dbReference type="PRINTS" id="PR00712">
    <property type="entry name" value="BNATPEPTIDE"/>
</dbReference>
<dbReference type="GO" id="GO:0005576">
    <property type="term" value="C:extracellular region"/>
    <property type="evidence" value="ECO:0007669"/>
    <property type="project" value="UniProtKB-SubCell"/>
</dbReference>
<dbReference type="InterPro" id="IPR002408">
    <property type="entry name" value="Natriuretic_peptide_brain"/>
</dbReference>
<sequence length="177" mass="20063">MDLGTRKMKTHNAWWMERCTAPFFMILVLMPCWPFALANPVTLHAQNMELPYVDEFSGSDVDVQVDPQEAKLSPSSMLSDQYPLLGQETSPQLSVRYFGLPVIQRTRRSMHSIRSDLLKSASDSWQELLGRQDMRRHRFSKTRLGSTSDGCFGVKMDRIGASTGLGCRGARRRTFSG</sequence>
<dbReference type="Proteomes" id="UP000694388">
    <property type="component" value="Unplaced"/>
</dbReference>
<dbReference type="Ensembl" id="ENSEBUT00000001652.1">
    <property type="protein sequence ID" value="ENSEBUP00000001329.1"/>
    <property type="gene ID" value="ENSEBUG00000001177.1"/>
</dbReference>
<evidence type="ECO:0000256" key="3">
    <source>
        <dbReference type="ARBA" id="ARBA00023157"/>
    </source>
</evidence>
<keyword evidence="3" id="KW-1015">Disulfide bond</keyword>
<evidence type="ECO:0000313" key="5">
    <source>
        <dbReference type="Proteomes" id="UP000694388"/>
    </source>
</evidence>
<evidence type="ECO:0000313" key="4">
    <source>
        <dbReference type="Ensembl" id="ENSEBUP00000001329.1"/>
    </source>
</evidence>
<dbReference type="GO" id="GO:0005179">
    <property type="term" value="F:hormone activity"/>
    <property type="evidence" value="ECO:0007669"/>
    <property type="project" value="InterPro"/>
</dbReference>
<dbReference type="Pfam" id="PF00212">
    <property type="entry name" value="ANP"/>
    <property type="match status" value="1"/>
</dbReference>
<comment type="subcellular location">
    <subcellularLocation>
        <location evidence="1">Secreted</location>
    </subcellularLocation>
</comment>
<accession>A0A8C4N4J8</accession>
<proteinExistence type="predicted"/>
<reference evidence="4" key="1">
    <citation type="submission" date="2025-05" db="UniProtKB">
        <authorList>
            <consortium name="Ensembl"/>
        </authorList>
    </citation>
    <scope>IDENTIFICATION</scope>
</reference>
<organism evidence="4 5">
    <name type="scientific">Eptatretus burgeri</name>
    <name type="common">Inshore hagfish</name>
    <dbReference type="NCBI Taxonomy" id="7764"/>
    <lineage>
        <taxon>Eukaryota</taxon>
        <taxon>Metazoa</taxon>
        <taxon>Chordata</taxon>
        <taxon>Craniata</taxon>
        <taxon>Vertebrata</taxon>
        <taxon>Cyclostomata</taxon>
        <taxon>Myxini</taxon>
        <taxon>Myxiniformes</taxon>
        <taxon>Myxinidae</taxon>
        <taxon>Eptatretinae</taxon>
        <taxon>Eptatretus</taxon>
    </lineage>
</organism>
<name>A0A8C4N4J8_EPTBU</name>
<evidence type="ECO:0008006" key="6">
    <source>
        <dbReference type="Google" id="ProtNLM"/>
    </source>
</evidence>
<dbReference type="InterPro" id="IPR000663">
    <property type="entry name" value="Natr_peptide"/>
</dbReference>
<keyword evidence="5" id="KW-1185">Reference proteome</keyword>
<evidence type="ECO:0000256" key="1">
    <source>
        <dbReference type="ARBA" id="ARBA00004613"/>
    </source>
</evidence>
<dbReference type="Ensembl" id="ENSEBUT00000001639.1">
    <property type="protein sequence ID" value="ENSEBUP00000001316.1"/>
    <property type="gene ID" value="ENSEBUG00000001177.1"/>
</dbReference>
<protein>
    <recommendedName>
        <fullName evidence="6">Natriuretic peptide</fullName>
    </recommendedName>
</protein>
<dbReference type="SMART" id="SM00183">
    <property type="entry name" value="NAT_PEP"/>
    <property type="match status" value="1"/>
</dbReference>
<evidence type="ECO:0000256" key="2">
    <source>
        <dbReference type="ARBA" id="ARBA00022525"/>
    </source>
</evidence>